<protein>
    <submittedName>
        <fullName evidence="1">Uncharacterized protein</fullName>
    </submittedName>
</protein>
<name>A0ACB9NWH3_9MYRT</name>
<organism evidence="1 2">
    <name type="scientific">Melastoma candidum</name>
    <dbReference type="NCBI Taxonomy" id="119954"/>
    <lineage>
        <taxon>Eukaryota</taxon>
        <taxon>Viridiplantae</taxon>
        <taxon>Streptophyta</taxon>
        <taxon>Embryophyta</taxon>
        <taxon>Tracheophyta</taxon>
        <taxon>Spermatophyta</taxon>
        <taxon>Magnoliopsida</taxon>
        <taxon>eudicotyledons</taxon>
        <taxon>Gunneridae</taxon>
        <taxon>Pentapetalae</taxon>
        <taxon>rosids</taxon>
        <taxon>malvids</taxon>
        <taxon>Myrtales</taxon>
        <taxon>Melastomataceae</taxon>
        <taxon>Melastomatoideae</taxon>
        <taxon>Melastomateae</taxon>
        <taxon>Melastoma</taxon>
    </lineage>
</organism>
<sequence>MPSKLKKAIGAVKDQTSIGIAKVGGVNGAALSLEVTILKATSHDESPLDQRYVYKILHLVASDRSHAASCARAISRRIGKTRSWIVVLKSLMLVLRIFQDGDPFFPREVLHMMRQGGKILNLSGFCDNSNSSPWDCTAYVRMVALYLDDRLDCILKGKLQKRVAFRKRENEQLLSTIVRDMKPSILLDRISYWQRLLDRAIETRPTGSARENGLVRLSLYLIIQESFDLYRDISDGLALLLDGFFHLQYQCCIDAFQICIKTSRQFQELSSYYYFCKSLGIGRQSEYPTVQKISNELMKTLREFLKDQASFPSPPQSAVPSPPNPRCSSSSTSDHFMSCVNSETSEAVDRLSEKTSEHTSRCTSLEELMFMTDAGTSPSFTFDRDSIEDIERQSARGGSYYSNSPHSSPSTTTTTDSLPPVNNQNANFISFDDWSAPHPTNPNRETSHPNKHWVSELGVASNQPGSDPSNTSPGDIFGDASLGTRSLLTNPFLQEEVTPAAPSGISSTGDLNFFAFQATTMPTFSVRNPNAVFVTTDDPFASSFDAVPDSQLGQGSPNQQRLFYEQQQWLRNQSKIIERHMT</sequence>
<dbReference type="Proteomes" id="UP001057402">
    <property type="component" value="Chromosome 7"/>
</dbReference>
<accession>A0ACB9NWH3</accession>
<evidence type="ECO:0000313" key="1">
    <source>
        <dbReference type="EMBL" id="KAI4341005.1"/>
    </source>
</evidence>
<evidence type="ECO:0000313" key="2">
    <source>
        <dbReference type="Proteomes" id="UP001057402"/>
    </source>
</evidence>
<gene>
    <name evidence="1" type="ORF">MLD38_025784</name>
</gene>
<keyword evidence="2" id="KW-1185">Reference proteome</keyword>
<proteinExistence type="predicted"/>
<comment type="caution">
    <text evidence="1">The sequence shown here is derived from an EMBL/GenBank/DDBJ whole genome shotgun (WGS) entry which is preliminary data.</text>
</comment>
<reference evidence="2" key="1">
    <citation type="journal article" date="2023" name="Front. Plant Sci.">
        <title>Chromosomal-level genome assembly of Melastoma candidum provides insights into trichome evolution.</title>
        <authorList>
            <person name="Zhong Y."/>
            <person name="Wu W."/>
            <person name="Sun C."/>
            <person name="Zou P."/>
            <person name="Liu Y."/>
            <person name="Dai S."/>
            <person name="Zhou R."/>
        </authorList>
    </citation>
    <scope>NUCLEOTIDE SEQUENCE [LARGE SCALE GENOMIC DNA]</scope>
</reference>
<dbReference type="EMBL" id="CM042886">
    <property type="protein sequence ID" value="KAI4341005.1"/>
    <property type="molecule type" value="Genomic_DNA"/>
</dbReference>